<name>A0A1L9B2V3_9BACT</name>
<dbReference type="RefSeq" id="WP_071902401.1">
    <property type="nucleotide sequence ID" value="NZ_MPIN01000010.1"/>
</dbReference>
<reference evidence="3" key="1">
    <citation type="submission" date="2016-11" db="EMBL/GenBank/DDBJ databases">
        <authorList>
            <person name="Shukria A."/>
            <person name="Stevens D.C."/>
        </authorList>
    </citation>
    <scope>NUCLEOTIDE SEQUENCE [LARGE SCALE GENOMIC DNA]</scope>
    <source>
        <strain evidence="3">Cbfe23</strain>
    </source>
</reference>
<gene>
    <name evidence="2" type="ORF">BON30_32670</name>
</gene>
<keyword evidence="3" id="KW-1185">Reference proteome</keyword>
<organism evidence="2 3">
    <name type="scientific">Cystobacter ferrugineus</name>
    <dbReference type="NCBI Taxonomy" id="83449"/>
    <lineage>
        <taxon>Bacteria</taxon>
        <taxon>Pseudomonadati</taxon>
        <taxon>Myxococcota</taxon>
        <taxon>Myxococcia</taxon>
        <taxon>Myxococcales</taxon>
        <taxon>Cystobacterineae</taxon>
        <taxon>Archangiaceae</taxon>
        <taxon>Cystobacter</taxon>
    </lineage>
</organism>
<feature type="region of interest" description="Disordered" evidence="1">
    <location>
        <begin position="149"/>
        <end position="172"/>
    </location>
</feature>
<reference evidence="2 3" key="2">
    <citation type="submission" date="2016-12" db="EMBL/GenBank/DDBJ databases">
        <title>Draft Genome Sequence of Cystobacter ferrugineus Strain Cbfe23.</title>
        <authorList>
            <person name="Akbar S."/>
            <person name="Dowd S.E."/>
            <person name="Stevens D.C."/>
        </authorList>
    </citation>
    <scope>NUCLEOTIDE SEQUENCE [LARGE SCALE GENOMIC DNA]</scope>
    <source>
        <strain evidence="2 3">Cbfe23</strain>
    </source>
</reference>
<protein>
    <submittedName>
        <fullName evidence="2">Uncharacterized protein</fullName>
    </submittedName>
</protein>
<sequence>MSKRLGTVVAVVAVMTSQVGCYTTKVVSQARPEGPAYTDRQWFTIGGLVPLSGPAGRECESGLSTVESKLSGTDWLINAGLGIAGGIVGGLACGNSSSDPAVNALAGASCGAAFSTLLPFLISSRTVEYTCAEGYGDHRGGGRLDYMPPRQGYRVAPSQEGAPAEAPPAQTP</sequence>
<dbReference type="OrthoDB" id="5525459at2"/>
<comment type="caution">
    <text evidence="2">The sequence shown here is derived from an EMBL/GenBank/DDBJ whole genome shotgun (WGS) entry which is preliminary data.</text>
</comment>
<evidence type="ECO:0000256" key="1">
    <source>
        <dbReference type="SAM" id="MobiDB-lite"/>
    </source>
</evidence>
<dbReference type="EMBL" id="MPIN01000010">
    <property type="protein sequence ID" value="OJH36513.1"/>
    <property type="molecule type" value="Genomic_DNA"/>
</dbReference>
<evidence type="ECO:0000313" key="3">
    <source>
        <dbReference type="Proteomes" id="UP000182229"/>
    </source>
</evidence>
<dbReference type="STRING" id="83449.BON30_32670"/>
<evidence type="ECO:0000313" key="2">
    <source>
        <dbReference type="EMBL" id="OJH36513.1"/>
    </source>
</evidence>
<dbReference type="AlphaFoldDB" id="A0A1L9B2V3"/>
<dbReference type="Proteomes" id="UP000182229">
    <property type="component" value="Unassembled WGS sequence"/>
</dbReference>
<accession>A0A1L9B2V3</accession>
<proteinExistence type="predicted"/>